<dbReference type="Pfam" id="PF01594">
    <property type="entry name" value="AI-2E_transport"/>
    <property type="match status" value="1"/>
</dbReference>
<evidence type="ECO:0000256" key="6">
    <source>
        <dbReference type="SAM" id="Phobius"/>
    </source>
</evidence>
<keyword evidence="8" id="KW-1185">Reference proteome</keyword>
<evidence type="ECO:0000256" key="1">
    <source>
        <dbReference type="ARBA" id="ARBA00004141"/>
    </source>
</evidence>
<evidence type="ECO:0000256" key="4">
    <source>
        <dbReference type="ARBA" id="ARBA00022989"/>
    </source>
</evidence>
<dbReference type="KEGG" id="huw:FPZ11_05325"/>
<accession>A0A5B8M3A5</accession>
<gene>
    <name evidence="7" type="ORF">FPZ11_05325</name>
</gene>
<keyword evidence="3 6" id="KW-0812">Transmembrane</keyword>
<dbReference type="RefSeq" id="WP_146318992.1">
    <property type="nucleotide sequence ID" value="NZ_CP042305.1"/>
</dbReference>
<organism evidence="7 8">
    <name type="scientific">Humibacter ginsenosidimutans</name>
    <dbReference type="NCBI Taxonomy" id="2599293"/>
    <lineage>
        <taxon>Bacteria</taxon>
        <taxon>Bacillati</taxon>
        <taxon>Actinomycetota</taxon>
        <taxon>Actinomycetes</taxon>
        <taxon>Micrococcales</taxon>
        <taxon>Microbacteriaceae</taxon>
        <taxon>Humibacter</taxon>
    </lineage>
</organism>
<evidence type="ECO:0000313" key="8">
    <source>
        <dbReference type="Proteomes" id="UP000320216"/>
    </source>
</evidence>
<dbReference type="PANTHER" id="PTHR21716:SF64">
    <property type="entry name" value="AI-2 TRANSPORT PROTEIN TQSA"/>
    <property type="match status" value="1"/>
</dbReference>
<name>A0A5B8M3A5_9MICO</name>
<dbReference type="OrthoDB" id="9799225at2"/>
<feature type="transmembrane region" description="Helical" evidence="6">
    <location>
        <begin position="208"/>
        <end position="230"/>
    </location>
</feature>
<dbReference type="PANTHER" id="PTHR21716">
    <property type="entry name" value="TRANSMEMBRANE PROTEIN"/>
    <property type="match status" value="1"/>
</dbReference>
<proteinExistence type="inferred from homology"/>
<protein>
    <submittedName>
        <fullName evidence="7">AI-2E family transporter</fullName>
    </submittedName>
</protein>
<evidence type="ECO:0000256" key="3">
    <source>
        <dbReference type="ARBA" id="ARBA00022692"/>
    </source>
</evidence>
<dbReference type="Proteomes" id="UP000320216">
    <property type="component" value="Chromosome"/>
</dbReference>
<dbReference type="GO" id="GO:0055085">
    <property type="term" value="P:transmembrane transport"/>
    <property type="evidence" value="ECO:0007669"/>
    <property type="project" value="TreeGrafter"/>
</dbReference>
<feature type="transmembrane region" description="Helical" evidence="6">
    <location>
        <begin position="153"/>
        <end position="176"/>
    </location>
</feature>
<keyword evidence="4 6" id="KW-1133">Transmembrane helix</keyword>
<feature type="transmembrane region" description="Helical" evidence="6">
    <location>
        <begin position="21"/>
        <end position="39"/>
    </location>
</feature>
<sequence>MPDPTPAGSQAPDSPRSSFGPGARAVIVFAAFGVAVACLWLGRDILAPALTALVVVVAVHPVRNRLDATGAPRWLGTTVVVVTAYAVLIVIGGLIAFAAVQFGHLVTDQGDAMGAMHRSLNGLLDNLGIDQSQLSDVTKTIDPSTLASFAGGIVRSVFSSAVAFFFVLAYIIFMAADGSRTAELRREFADRHGLLLDALARWAHGVRAYFVVNSIFGAIVAVLDGVVLVALGVPGVPVWIVLAFVTNYVPNIGFVIGMIPPVLLALITAGWPQALAVVVAYCVINVVLQELVQPRFVATTVSLGLTLTFFSVVFWAVVLGAIGALLAVPMTLLVRALVVEIDPDARWSRWITGDRRGASG</sequence>
<dbReference type="GO" id="GO:0016020">
    <property type="term" value="C:membrane"/>
    <property type="evidence" value="ECO:0007669"/>
    <property type="project" value="UniProtKB-SubCell"/>
</dbReference>
<feature type="transmembrane region" description="Helical" evidence="6">
    <location>
        <begin position="308"/>
        <end position="328"/>
    </location>
</feature>
<feature type="transmembrane region" description="Helical" evidence="6">
    <location>
        <begin position="236"/>
        <end position="256"/>
    </location>
</feature>
<dbReference type="EMBL" id="CP042305">
    <property type="protein sequence ID" value="QDZ14265.1"/>
    <property type="molecule type" value="Genomic_DNA"/>
</dbReference>
<evidence type="ECO:0000313" key="7">
    <source>
        <dbReference type="EMBL" id="QDZ14265.1"/>
    </source>
</evidence>
<dbReference type="AlphaFoldDB" id="A0A5B8M3A5"/>
<feature type="transmembrane region" description="Helical" evidence="6">
    <location>
        <begin position="74"/>
        <end position="100"/>
    </location>
</feature>
<comment type="subcellular location">
    <subcellularLocation>
        <location evidence="1">Membrane</location>
        <topology evidence="1">Multi-pass membrane protein</topology>
    </subcellularLocation>
</comment>
<comment type="similarity">
    <text evidence="2">Belongs to the autoinducer-2 exporter (AI-2E) (TC 2.A.86) family.</text>
</comment>
<evidence type="ECO:0000256" key="2">
    <source>
        <dbReference type="ARBA" id="ARBA00009773"/>
    </source>
</evidence>
<keyword evidence="5 6" id="KW-0472">Membrane</keyword>
<dbReference type="InterPro" id="IPR002549">
    <property type="entry name" value="AI-2E-like"/>
</dbReference>
<evidence type="ECO:0000256" key="5">
    <source>
        <dbReference type="ARBA" id="ARBA00023136"/>
    </source>
</evidence>
<reference evidence="7 8" key="1">
    <citation type="submission" date="2019-07" db="EMBL/GenBank/DDBJ databases">
        <title>Full genome sequence of Humibacter sp. WJ7-1.</title>
        <authorList>
            <person name="Im W.-T."/>
        </authorList>
    </citation>
    <scope>NUCLEOTIDE SEQUENCE [LARGE SCALE GENOMIC DNA]</scope>
    <source>
        <strain evidence="7 8">WJ7-1</strain>
    </source>
</reference>
<feature type="transmembrane region" description="Helical" evidence="6">
    <location>
        <begin position="263"/>
        <end position="288"/>
    </location>
</feature>